<dbReference type="SMART" id="SM00409">
    <property type="entry name" value="IG"/>
    <property type="match status" value="1"/>
</dbReference>
<keyword evidence="5" id="KW-0675">Receptor</keyword>
<dbReference type="PANTHER" id="PTHR19256">
    <property type="entry name" value="T-CELL RECEPTOR GAMMA CHAIN"/>
    <property type="match status" value="1"/>
</dbReference>
<dbReference type="Proteomes" id="UP000694549">
    <property type="component" value="Unplaced"/>
</dbReference>
<evidence type="ECO:0000259" key="8">
    <source>
        <dbReference type="SMART" id="SM00406"/>
    </source>
</evidence>
<dbReference type="AlphaFoldDB" id="A0A8B9U0Y3"/>
<evidence type="ECO:0000256" key="3">
    <source>
        <dbReference type="ARBA" id="ARBA00022989"/>
    </source>
</evidence>
<keyword evidence="2" id="KW-0812">Transmembrane</keyword>
<evidence type="ECO:0000256" key="7">
    <source>
        <dbReference type="SAM" id="SignalP"/>
    </source>
</evidence>
<dbReference type="InterPro" id="IPR013783">
    <property type="entry name" value="Ig-like_fold"/>
</dbReference>
<dbReference type="Ensembl" id="ENSAZOT00000002401.1">
    <property type="protein sequence ID" value="ENSAZOP00000002245.1"/>
    <property type="gene ID" value="ENSAZOG00000001534.1"/>
</dbReference>
<dbReference type="InterPro" id="IPR003599">
    <property type="entry name" value="Ig_sub"/>
</dbReference>
<evidence type="ECO:0008006" key="12">
    <source>
        <dbReference type="Google" id="ProtNLM"/>
    </source>
</evidence>
<proteinExistence type="predicted"/>
<evidence type="ECO:0000259" key="9">
    <source>
        <dbReference type="SMART" id="SM00409"/>
    </source>
</evidence>
<dbReference type="PANTHER" id="PTHR19256:SF65">
    <property type="entry name" value="T CELL RECEPTOR GAMMA CONSTANT 1-RELATED"/>
    <property type="match status" value="1"/>
</dbReference>
<reference evidence="10" key="1">
    <citation type="submission" date="2025-08" db="UniProtKB">
        <authorList>
            <consortium name="Ensembl"/>
        </authorList>
    </citation>
    <scope>IDENTIFICATION</scope>
</reference>
<feature type="signal peptide" evidence="7">
    <location>
        <begin position="1"/>
        <end position="22"/>
    </location>
</feature>
<evidence type="ECO:0000256" key="2">
    <source>
        <dbReference type="ARBA" id="ARBA00022692"/>
    </source>
</evidence>
<sequence>MTSDRISYVLSTFLLLWSSGDAQVVPVQSPAMRRQVKGSSARMECRLSSNTIVHWYKQLPGEPPKRILYVSGQSPTFDDGSDGRKYQVWKHASQPLYSLTIDFLNQRDTGTYYCARWYYYQGTWHSEPQAMSSAQTQILPHSALRLHDLVDFPSHFPAFFLGISVSTKSYNRPEMPFYHHSFSPEVSRRQVLSHGLCLQQTDRRQGDHQQYSAWVHHREVILDQSHTLLQ</sequence>
<accession>A0A8B9U0Y3</accession>
<evidence type="ECO:0000313" key="10">
    <source>
        <dbReference type="Ensembl" id="ENSAZOP00000002245.1"/>
    </source>
</evidence>
<dbReference type="InterPro" id="IPR036179">
    <property type="entry name" value="Ig-like_dom_sf"/>
</dbReference>
<protein>
    <recommendedName>
        <fullName evidence="12">Ig-like domain-containing protein</fullName>
    </recommendedName>
</protein>
<comment type="subcellular location">
    <subcellularLocation>
        <location evidence="1">Membrane</location>
    </subcellularLocation>
</comment>
<organism evidence="10 11">
    <name type="scientific">Anas zonorhyncha</name>
    <name type="common">Eastern spot-billed duck</name>
    <dbReference type="NCBI Taxonomy" id="75864"/>
    <lineage>
        <taxon>Eukaryota</taxon>
        <taxon>Metazoa</taxon>
        <taxon>Chordata</taxon>
        <taxon>Craniata</taxon>
        <taxon>Vertebrata</taxon>
        <taxon>Euteleostomi</taxon>
        <taxon>Archelosauria</taxon>
        <taxon>Archosauria</taxon>
        <taxon>Dinosauria</taxon>
        <taxon>Saurischia</taxon>
        <taxon>Theropoda</taxon>
        <taxon>Coelurosauria</taxon>
        <taxon>Aves</taxon>
        <taxon>Neognathae</taxon>
        <taxon>Galloanserae</taxon>
        <taxon>Anseriformes</taxon>
        <taxon>Anatidae</taxon>
        <taxon>Anatinae</taxon>
        <taxon>Anas</taxon>
    </lineage>
</organism>
<dbReference type="InterPro" id="IPR013106">
    <property type="entry name" value="Ig_V-set"/>
</dbReference>
<keyword evidence="6" id="KW-0393">Immunoglobulin domain</keyword>
<dbReference type="SMART" id="SM00406">
    <property type="entry name" value="IGv"/>
    <property type="match status" value="1"/>
</dbReference>
<dbReference type="GO" id="GO:0016020">
    <property type="term" value="C:membrane"/>
    <property type="evidence" value="ECO:0007669"/>
    <property type="project" value="UniProtKB-SubCell"/>
</dbReference>
<name>A0A8B9U0Y3_9AVES</name>
<dbReference type="Pfam" id="PF07686">
    <property type="entry name" value="V-set"/>
    <property type="match status" value="1"/>
</dbReference>
<dbReference type="SUPFAM" id="SSF48726">
    <property type="entry name" value="Immunoglobulin"/>
    <property type="match status" value="1"/>
</dbReference>
<evidence type="ECO:0000256" key="5">
    <source>
        <dbReference type="ARBA" id="ARBA00023170"/>
    </source>
</evidence>
<feature type="chain" id="PRO_5034254257" description="Ig-like domain-containing protein" evidence="7">
    <location>
        <begin position="23"/>
        <end position="230"/>
    </location>
</feature>
<dbReference type="InterPro" id="IPR051117">
    <property type="entry name" value="TRG_var/const_region"/>
</dbReference>
<keyword evidence="11" id="KW-1185">Reference proteome</keyword>
<feature type="domain" description="Immunoglobulin V-set" evidence="8">
    <location>
        <begin position="40"/>
        <end position="116"/>
    </location>
</feature>
<reference evidence="10" key="2">
    <citation type="submission" date="2025-09" db="UniProtKB">
        <authorList>
            <consortium name="Ensembl"/>
        </authorList>
    </citation>
    <scope>IDENTIFICATION</scope>
</reference>
<evidence type="ECO:0000256" key="1">
    <source>
        <dbReference type="ARBA" id="ARBA00004370"/>
    </source>
</evidence>
<keyword evidence="7" id="KW-0732">Signal</keyword>
<feature type="domain" description="Immunoglobulin" evidence="9">
    <location>
        <begin position="30"/>
        <end position="139"/>
    </location>
</feature>
<keyword evidence="3" id="KW-1133">Transmembrane helix</keyword>
<keyword evidence="4" id="KW-0472">Membrane</keyword>
<evidence type="ECO:0000256" key="4">
    <source>
        <dbReference type="ARBA" id="ARBA00023136"/>
    </source>
</evidence>
<evidence type="ECO:0000313" key="11">
    <source>
        <dbReference type="Proteomes" id="UP000694549"/>
    </source>
</evidence>
<dbReference type="Gene3D" id="2.60.40.10">
    <property type="entry name" value="Immunoglobulins"/>
    <property type="match status" value="1"/>
</dbReference>
<evidence type="ECO:0000256" key="6">
    <source>
        <dbReference type="ARBA" id="ARBA00023319"/>
    </source>
</evidence>